<feature type="non-terminal residue" evidence="2">
    <location>
        <position position="697"/>
    </location>
</feature>
<protein>
    <submittedName>
        <fullName evidence="2">Uncharacterized protein</fullName>
    </submittedName>
</protein>
<accession>A0A5J4VDX8</accession>
<feature type="region of interest" description="Disordered" evidence="1">
    <location>
        <begin position="503"/>
        <end position="573"/>
    </location>
</feature>
<feature type="compositionally biased region" description="Acidic residues" evidence="1">
    <location>
        <begin position="503"/>
        <end position="523"/>
    </location>
</feature>
<feature type="compositionally biased region" description="Basic residues" evidence="1">
    <location>
        <begin position="530"/>
        <end position="545"/>
    </location>
</feature>
<sequence>MTKRTSKTRGKEAETIIIVEDEKSAPIQSNSAIDLVSRSVKTIQDQSIFQARLIETVALSLLEEKQRENWQLGIQYLTDFLGINDEDQVKKNIKEESQHKAIVISRRIILALITVAEKEKDNIQLDDLNNSLLNLILFLLQDLYEDKYEFELIDLSSFLPYVAQFKQKLSKQKPTSKGKKITIKADPEINDAKVLLENISQFESEMKQMKDSVVPITSVQIQTPLIATPQIKQQTKIAIKKDKKTAKKEFDEIISLFKQRESSNKPVHVVLIELSELIRVDPDLIDDLLTDQFKKYIILRHQSSDDRFFIAYMNLIRTIIASYHEAFDQKKNSEQLKINKTDKKDKSSKTRDQEGRSKIIIKIRVDHLHRIQQNNSLLLSSNKYVILSLLLLLQTIMKHEKQKNFKDSIDVNTISKIIQRINSFGPILKPYPSLDEYFDISAPSLSQHVQAQSLVELALDVVFEYVLGSSYKSHITNRVGIEIQSSIPQFVILHNRCSIGDEDEIQNNNIDDEEDEEDEDSDEIIVKGKNQGKKKKKSVKEKKKTIKEQNKPKSKRRTNKKGSEDDADEQQEFFIEDEDVANLAKSIRNQKEDQKLNEDEIETRKQLQMRLRVIRAKCALTHGLLADKMKDMKETLKMKDALFGVFGSDGNELGRNFGVIPRPRYFYNYRYEQSQEIFQRYFIKNKQEKINKEINYG</sequence>
<gene>
    <name evidence="2" type="ORF">EZS28_023810</name>
</gene>
<proteinExistence type="predicted"/>
<evidence type="ECO:0000256" key="1">
    <source>
        <dbReference type="SAM" id="MobiDB-lite"/>
    </source>
</evidence>
<evidence type="ECO:0000313" key="2">
    <source>
        <dbReference type="EMBL" id="KAA6380662.1"/>
    </source>
</evidence>
<dbReference type="AlphaFoldDB" id="A0A5J4VDX8"/>
<dbReference type="Proteomes" id="UP000324800">
    <property type="component" value="Unassembled WGS sequence"/>
</dbReference>
<comment type="caution">
    <text evidence="2">The sequence shown here is derived from an EMBL/GenBank/DDBJ whole genome shotgun (WGS) entry which is preliminary data.</text>
</comment>
<name>A0A5J4VDX8_9EUKA</name>
<organism evidence="2 3">
    <name type="scientific">Streblomastix strix</name>
    <dbReference type="NCBI Taxonomy" id="222440"/>
    <lineage>
        <taxon>Eukaryota</taxon>
        <taxon>Metamonada</taxon>
        <taxon>Preaxostyla</taxon>
        <taxon>Oxymonadida</taxon>
        <taxon>Streblomastigidae</taxon>
        <taxon>Streblomastix</taxon>
    </lineage>
</organism>
<reference evidence="2 3" key="1">
    <citation type="submission" date="2019-03" db="EMBL/GenBank/DDBJ databases">
        <title>Single cell metagenomics reveals metabolic interactions within the superorganism composed of flagellate Streblomastix strix and complex community of Bacteroidetes bacteria on its surface.</title>
        <authorList>
            <person name="Treitli S.C."/>
            <person name="Kolisko M."/>
            <person name="Husnik F."/>
            <person name="Keeling P."/>
            <person name="Hampl V."/>
        </authorList>
    </citation>
    <scope>NUCLEOTIDE SEQUENCE [LARGE SCALE GENOMIC DNA]</scope>
    <source>
        <strain evidence="2">ST1C</strain>
    </source>
</reference>
<dbReference type="EMBL" id="SNRW01007773">
    <property type="protein sequence ID" value="KAA6380662.1"/>
    <property type="molecule type" value="Genomic_DNA"/>
</dbReference>
<evidence type="ECO:0000313" key="3">
    <source>
        <dbReference type="Proteomes" id="UP000324800"/>
    </source>
</evidence>